<dbReference type="Gene3D" id="1.10.3720.10">
    <property type="entry name" value="MetI-like"/>
    <property type="match status" value="1"/>
</dbReference>
<dbReference type="OrthoDB" id="9801163at2"/>
<evidence type="ECO:0000256" key="2">
    <source>
        <dbReference type="ARBA" id="ARBA00022448"/>
    </source>
</evidence>
<keyword evidence="2 7" id="KW-0813">Transport</keyword>
<dbReference type="GO" id="GO:0015226">
    <property type="term" value="F:carnitine transmembrane transporter activity"/>
    <property type="evidence" value="ECO:0007669"/>
    <property type="project" value="TreeGrafter"/>
</dbReference>
<dbReference type="FunFam" id="1.10.3720.10:FF:000001">
    <property type="entry name" value="Glycine betaine ABC transporter, permease"/>
    <property type="match status" value="1"/>
</dbReference>
<organism evidence="9 10">
    <name type="scientific">Natranaerovirga hydrolytica</name>
    <dbReference type="NCBI Taxonomy" id="680378"/>
    <lineage>
        <taxon>Bacteria</taxon>
        <taxon>Bacillati</taxon>
        <taxon>Bacillota</taxon>
        <taxon>Clostridia</taxon>
        <taxon>Lachnospirales</taxon>
        <taxon>Natranaerovirgaceae</taxon>
        <taxon>Natranaerovirga</taxon>
    </lineage>
</organism>
<dbReference type="CDD" id="cd06261">
    <property type="entry name" value="TM_PBP2"/>
    <property type="match status" value="1"/>
</dbReference>
<dbReference type="GO" id="GO:0031460">
    <property type="term" value="P:glycine betaine transport"/>
    <property type="evidence" value="ECO:0007669"/>
    <property type="project" value="TreeGrafter"/>
</dbReference>
<dbReference type="PANTHER" id="PTHR47737:SF1">
    <property type="entry name" value="GLYCINE BETAINE_PROLINE BETAINE TRANSPORT SYSTEM PERMEASE PROTEIN PROW"/>
    <property type="match status" value="1"/>
</dbReference>
<comment type="similarity">
    <text evidence="7">Belongs to the binding-protein-dependent transport system permease family.</text>
</comment>
<dbReference type="InterPro" id="IPR000515">
    <property type="entry name" value="MetI-like"/>
</dbReference>
<feature type="transmembrane region" description="Helical" evidence="7">
    <location>
        <begin position="41"/>
        <end position="60"/>
    </location>
</feature>
<dbReference type="AlphaFoldDB" id="A0A4R1N4X8"/>
<dbReference type="EMBL" id="SMGQ01000011">
    <property type="protein sequence ID" value="TCK98009.1"/>
    <property type="molecule type" value="Genomic_DNA"/>
</dbReference>
<dbReference type="Pfam" id="PF00528">
    <property type="entry name" value="BPD_transp_1"/>
    <property type="match status" value="1"/>
</dbReference>
<gene>
    <name evidence="9" type="ORF">EDC19_0415</name>
</gene>
<name>A0A4R1N4X8_9FIRM</name>
<feature type="transmembrane region" description="Helical" evidence="7">
    <location>
        <begin position="134"/>
        <end position="159"/>
    </location>
</feature>
<evidence type="ECO:0000256" key="4">
    <source>
        <dbReference type="ARBA" id="ARBA00022692"/>
    </source>
</evidence>
<evidence type="ECO:0000313" key="10">
    <source>
        <dbReference type="Proteomes" id="UP000294545"/>
    </source>
</evidence>
<protein>
    <submittedName>
        <fullName evidence="9">Glycine betaine/proline transport system permease protein</fullName>
    </submittedName>
</protein>
<keyword evidence="10" id="KW-1185">Reference proteome</keyword>
<keyword evidence="4 7" id="KW-0812">Transmembrane</keyword>
<feature type="domain" description="ABC transmembrane type-1" evidence="8">
    <location>
        <begin position="87"/>
        <end position="266"/>
    </location>
</feature>
<dbReference type="GO" id="GO:0043190">
    <property type="term" value="C:ATP-binding cassette (ABC) transporter complex"/>
    <property type="evidence" value="ECO:0007669"/>
    <property type="project" value="TreeGrafter"/>
</dbReference>
<evidence type="ECO:0000259" key="8">
    <source>
        <dbReference type="PROSITE" id="PS50928"/>
    </source>
</evidence>
<feature type="transmembrane region" description="Helical" evidence="7">
    <location>
        <begin position="201"/>
        <end position="227"/>
    </location>
</feature>
<feature type="transmembrane region" description="Helical" evidence="7">
    <location>
        <begin position="91"/>
        <end position="113"/>
    </location>
</feature>
<dbReference type="Proteomes" id="UP000294545">
    <property type="component" value="Unassembled WGS sequence"/>
</dbReference>
<evidence type="ECO:0000256" key="3">
    <source>
        <dbReference type="ARBA" id="ARBA00022475"/>
    </source>
</evidence>
<proteinExistence type="inferred from homology"/>
<comment type="caution">
    <text evidence="9">The sequence shown here is derived from an EMBL/GenBank/DDBJ whole genome shotgun (WGS) entry which is preliminary data.</text>
</comment>
<dbReference type="GO" id="GO:0005275">
    <property type="term" value="F:amine transmembrane transporter activity"/>
    <property type="evidence" value="ECO:0007669"/>
    <property type="project" value="TreeGrafter"/>
</dbReference>
<dbReference type="RefSeq" id="WP_132279790.1">
    <property type="nucleotide sequence ID" value="NZ_SMGQ01000011.1"/>
</dbReference>
<feature type="transmembrane region" description="Helical" evidence="7">
    <location>
        <begin position="67"/>
        <end position="85"/>
    </location>
</feature>
<evidence type="ECO:0000256" key="6">
    <source>
        <dbReference type="ARBA" id="ARBA00023136"/>
    </source>
</evidence>
<dbReference type="PANTHER" id="PTHR47737">
    <property type="entry name" value="GLYCINE BETAINE/PROLINE BETAINE TRANSPORT SYSTEM PERMEASE PROTEIN PROW"/>
    <property type="match status" value="1"/>
</dbReference>
<comment type="subcellular location">
    <subcellularLocation>
        <location evidence="7">Cell membrane</location>
        <topology evidence="7">Multi-pass membrane protein</topology>
    </subcellularLocation>
    <subcellularLocation>
        <location evidence="1">Membrane</location>
        <topology evidence="1">Multi-pass membrane protein</topology>
    </subcellularLocation>
</comment>
<evidence type="ECO:0000256" key="1">
    <source>
        <dbReference type="ARBA" id="ARBA00004141"/>
    </source>
</evidence>
<sequence length="278" mass="29972">MFRLPIGDVFETFIDILKNNLGWLFDAIDFVLDNSISGLEWVFGIIPAIILIVLFGLLAWYISGKGLAIFTVVGLLIIDSMNLWGNAIDTLALVLVATLITLLIGIPLGIWASRSNTIDKIIRPILDFMQTMPAFVYLIPVVIFFGIGKVPGAIATITFSMPPVVRLTNLGIRQVPVNVVEAARSFGSTPKQMLFKVQLPIALPTILAGVNQTILLSLSMVVISAMIGARGLGSPVLLGIEGMQTGRGFEGGLAVVILAMILDRMTQALGNKRADKNK</sequence>
<evidence type="ECO:0000256" key="5">
    <source>
        <dbReference type="ARBA" id="ARBA00022989"/>
    </source>
</evidence>
<dbReference type="SUPFAM" id="SSF161098">
    <property type="entry name" value="MetI-like"/>
    <property type="match status" value="1"/>
</dbReference>
<dbReference type="PROSITE" id="PS50928">
    <property type="entry name" value="ABC_TM1"/>
    <property type="match status" value="1"/>
</dbReference>
<keyword evidence="5 7" id="KW-1133">Transmembrane helix</keyword>
<keyword evidence="6 7" id="KW-0472">Membrane</keyword>
<evidence type="ECO:0000313" key="9">
    <source>
        <dbReference type="EMBL" id="TCK98009.1"/>
    </source>
</evidence>
<dbReference type="GO" id="GO:0015871">
    <property type="term" value="P:choline transport"/>
    <property type="evidence" value="ECO:0007669"/>
    <property type="project" value="TreeGrafter"/>
</dbReference>
<evidence type="ECO:0000256" key="7">
    <source>
        <dbReference type="RuleBase" id="RU363032"/>
    </source>
</evidence>
<reference evidence="9 10" key="1">
    <citation type="submission" date="2019-03" db="EMBL/GenBank/DDBJ databases">
        <title>Genomic Encyclopedia of Type Strains, Phase IV (KMG-IV): sequencing the most valuable type-strain genomes for metagenomic binning, comparative biology and taxonomic classification.</title>
        <authorList>
            <person name="Goeker M."/>
        </authorList>
    </citation>
    <scope>NUCLEOTIDE SEQUENCE [LARGE SCALE GENOMIC DNA]</scope>
    <source>
        <strain evidence="9 10">DSM 24176</strain>
    </source>
</reference>
<dbReference type="InterPro" id="IPR035906">
    <property type="entry name" value="MetI-like_sf"/>
</dbReference>
<keyword evidence="3" id="KW-1003">Cell membrane</keyword>
<accession>A0A4R1N4X8</accession>